<dbReference type="Proteomes" id="UP001596317">
    <property type="component" value="Unassembled WGS sequence"/>
</dbReference>
<dbReference type="InterPro" id="IPR050832">
    <property type="entry name" value="Bact_Acetyltransf"/>
</dbReference>
<dbReference type="Gene3D" id="3.40.630.30">
    <property type="match status" value="1"/>
</dbReference>
<dbReference type="RefSeq" id="WP_224605302.1">
    <property type="nucleotide sequence ID" value="NZ_JAIQXV010000002.1"/>
</dbReference>
<keyword evidence="5" id="KW-1185">Reference proteome</keyword>
<dbReference type="EC" id="2.3.-.-" evidence="4"/>
<evidence type="ECO:0000313" key="4">
    <source>
        <dbReference type="EMBL" id="MFC6660678.1"/>
    </source>
</evidence>
<accession>A0ABW1ZJH9</accession>
<dbReference type="CDD" id="cd04301">
    <property type="entry name" value="NAT_SF"/>
    <property type="match status" value="1"/>
</dbReference>
<evidence type="ECO:0000256" key="1">
    <source>
        <dbReference type="ARBA" id="ARBA00022679"/>
    </source>
</evidence>
<dbReference type="InterPro" id="IPR000182">
    <property type="entry name" value="GNAT_dom"/>
</dbReference>
<comment type="caution">
    <text evidence="4">The sequence shown here is derived from an EMBL/GenBank/DDBJ whole genome shotgun (WGS) entry which is preliminary data.</text>
</comment>
<reference evidence="5" key="1">
    <citation type="journal article" date="2019" name="Int. J. Syst. Evol. Microbiol.">
        <title>The Global Catalogue of Microorganisms (GCM) 10K type strain sequencing project: providing services to taxonomists for standard genome sequencing and annotation.</title>
        <authorList>
            <consortium name="The Broad Institute Genomics Platform"/>
            <consortium name="The Broad Institute Genome Sequencing Center for Infectious Disease"/>
            <person name="Wu L."/>
            <person name="Ma J."/>
        </authorList>
    </citation>
    <scope>NUCLEOTIDE SEQUENCE [LARGE SCALE GENOMIC DNA]</scope>
    <source>
        <strain evidence="5">CCUG 63830</strain>
    </source>
</reference>
<dbReference type="PANTHER" id="PTHR43877:SF1">
    <property type="entry name" value="ACETYLTRANSFERASE"/>
    <property type="match status" value="1"/>
</dbReference>
<dbReference type="InterPro" id="IPR016181">
    <property type="entry name" value="Acyl_CoA_acyltransferase"/>
</dbReference>
<gene>
    <name evidence="4" type="ORF">ACFP90_10180</name>
</gene>
<evidence type="ECO:0000259" key="3">
    <source>
        <dbReference type="PROSITE" id="PS51186"/>
    </source>
</evidence>
<feature type="domain" description="N-acetyltransferase" evidence="3">
    <location>
        <begin position="1"/>
        <end position="142"/>
    </location>
</feature>
<evidence type="ECO:0000256" key="2">
    <source>
        <dbReference type="ARBA" id="ARBA00023315"/>
    </source>
</evidence>
<sequence length="142" mass="15146">MPADAPVIAAHRYPQDADWAERAPYAAWVAGAMTRGLYLGFVLEQAGAVVAGAGLTLLEWGPSRHDPQPWRARLVNVWTHPDCRRQGHARALVQACLGAAQARGITRVSLGTSEMGRGLYESLGFADRGGEMLLVLGGPTAD</sequence>
<dbReference type="EMBL" id="JBHSWB010000001">
    <property type="protein sequence ID" value="MFC6660678.1"/>
    <property type="molecule type" value="Genomic_DNA"/>
</dbReference>
<dbReference type="Pfam" id="PF00583">
    <property type="entry name" value="Acetyltransf_1"/>
    <property type="match status" value="1"/>
</dbReference>
<evidence type="ECO:0000313" key="5">
    <source>
        <dbReference type="Proteomes" id="UP001596317"/>
    </source>
</evidence>
<dbReference type="GO" id="GO:0016746">
    <property type="term" value="F:acyltransferase activity"/>
    <property type="evidence" value="ECO:0007669"/>
    <property type="project" value="UniProtKB-KW"/>
</dbReference>
<dbReference type="PROSITE" id="PS51186">
    <property type="entry name" value="GNAT"/>
    <property type="match status" value="1"/>
</dbReference>
<name>A0ABW1ZJH9_9DEIO</name>
<dbReference type="SUPFAM" id="SSF55729">
    <property type="entry name" value="Acyl-CoA N-acyltransferases (Nat)"/>
    <property type="match status" value="1"/>
</dbReference>
<keyword evidence="2 4" id="KW-0012">Acyltransferase</keyword>
<keyword evidence="1 4" id="KW-0808">Transferase</keyword>
<proteinExistence type="predicted"/>
<dbReference type="PANTHER" id="PTHR43877">
    <property type="entry name" value="AMINOALKYLPHOSPHONATE N-ACETYLTRANSFERASE-RELATED-RELATED"/>
    <property type="match status" value="1"/>
</dbReference>
<organism evidence="4 5">
    <name type="scientific">Deinococcus multiflagellatus</name>
    <dbReference type="NCBI Taxonomy" id="1656887"/>
    <lineage>
        <taxon>Bacteria</taxon>
        <taxon>Thermotogati</taxon>
        <taxon>Deinococcota</taxon>
        <taxon>Deinococci</taxon>
        <taxon>Deinococcales</taxon>
        <taxon>Deinococcaceae</taxon>
        <taxon>Deinococcus</taxon>
    </lineage>
</organism>
<protein>
    <submittedName>
        <fullName evidence="4">GNAT family N-acetyltransferase</fullName>
        <ecNumber evidence="4">2.3.-.-</ecNumber>
    </submittedName>
</protein>